<organism evidence="1 2">
    <name type="scientific">Dipteronia sinensis</name>
    <dbReference type="NCBI Taxonomy" id="43782"/>
    <lineage>
        <taxon>Eukaryota</taxon>
        <taxon>Viridiplantae</taxon>
        <taxon>Streptophyta</taxon>
        <taxon>Embryophyta</taxon>
        <taxon>Tracheophyta</taxon>
        <taxon>Spermatophyta</taxon>
        <taxon>Magnoliopsida</taxon>
        <taxon>eudicotyledons</taxon>
        <taxon>Gunneridae</taxon>
        <taxon>Pentapetalae</taxon>
        <taxon>rosids</taxon>
        <taxon>malvids</taxon>
        <taxon>Sapindales</taxon>
        <taxon>Sapindaceae</taxon>
        <taxon>Hippocastanoideae</taxon>
        <taxon>Acereae</taxon>
        <taxon>Dipteronia</taxon>
    </lineage>
</organism>
<evidence type="ECO:0000313" key="2">
    <source>
        <dbReference type="Proteomes" id="UP001281410"/>
    </source>
</evidence>
<gene>
    <name evidence="1" type="ORF">Dsin_016240</name>
</gene>
<reference evidence="1" key="1">
    <citation type="journal article" date="2023" name="Plant J.">
        <title>Genome sequences and population genomics provide insights into the demographic history, inbreeding, and mutation load of two 'living fossil' tree species of Dipteronia.</title>
        <authorList>
            <person name="Feng Y."/>
            <person name="Comes H.P."/>
            <person name="Chen J."/>
            <person name="Zhu S."/>
            <person name="Lu R."/>
            <person name="Zhang X."/>
            <person name="Li P."/>
            <person name="Qiu J."/>
            <person name="Olsen K.M."/>
            <person name="Qiu Y."/>
        </authorList>
    </citation>
    <scope>NUCLEOTIDE SEQUENCE</scope>
    <source>
        <strain evidence="1">NBL</strain>
    </source>
</reference>
<accession>A0AAE0E5F9</accession>
<keyword evidence="2" id="KW-1185">Reference proteome</keyword>
<comment type="caution">
    <text evidence="1">The sequence shown here is derived from an EMBL/GenBank/DDBJ whole genome shotgun (WGS) entry which is preliminary data.</text>
</comment>
<proteinExistence type="predicted"/>
<dbReference type="EMBL" id="JANJYJ010000005">
    <property type="protein sequence ID" value="KAK3211534.1"/>
    <property type="molecule type" value="Genomic_DNA"/>
</dbReference>
<dbReference type="Proteomes" id="UP001281410">
    <property type="component" value="Unassembled WGS sequence"/>
</dbReference>
<name>A0AAE0E5F9_9ROSI</name>
<protein>
    <submittedName>
        <fullName evidence="1">Uncharacterized protein</fullName>
    </submittedName>
</protein>
<dbReference type="AlphaFoldDB" id="A0AAE0E5F9"/>
<sequence>MALKLNMSKAYECVKCDFPATMMLKLGFTAVWVSKIIRFVSSVLFSFLINGEVCGSLIPSHGLWNVSDLYSRASSQIINCSKSTLCVGNSVGWAEGSRLAGIISVSLVVLGI</sequence>
<evidence type="ECO:0000313" key="1">
    <source>
        <dbReference type="EMBL" id="KAK3211534.1"/>
    </source>
</evidence>